<dbReference type="Gene3D" id="3.80.10.10">
    <property type="entry name" value="Ribonuclease Inhibitor"/>
    <property type="match status" value="1"/>
</dbReference>
<keyword evidence="5" id="KW-1185">Reference proteome</keyword>
<evidence type="ECO:0000256" key="2">
    <source>
        <dbReference type="ARBA" id="ARBA00023180"/>
    </source>
</evidence>
<evidence type="ECO:0000256" key="3">
    <source>
        <dbReference type="SAM" id="Phobius"/>
    </source>
</evidence>
<dbReference type="AlphaFoldDB" id="A0AAV2BRV8"/>
<keyword evidence="1" id="KW-0732">Signal</keyword>
<name>A0AAV2BRV8_9ARAC</name>
<keyword evidence="3" id="KW-0812">Transmembrane</keyword>
<dbReference type="Proteomes" id="UP001497382">
    <property type="component" value="Unassembled WGS sequence"/>
</dbReference>
<dbReference type="Pfam" id="PF13855">
    <property type="entry name" value="LRR_8"/>
    <property type="match status" value="2"/>
</dbReference>
<dbReference type="EMBL" id="CAXIEN010000462">
    <property type="protein sequence ID" value="CAL1298455.1"/>
    <property type="molecule type" value="Genomic_DNA"/>
</dbReference>
<dbReference type="InterPro" id="IPR001611">
    <property type="entry name" value="Leu-rich_rpt"/>
</dbReference>
<proteinExistence type="predicted"/>
<keyword evidence="2" id="KW-0325">Glycoprotein</keyword>
<dbReference type="SUPFAM" id="SSF52058">
    <property type="entry name" value="L domain-like"/>
    <property type="match status" value="1"/>
</dbReference>
<evidence type="ECO:0000256" key="1">
    <source>
        <dbReference type="ARBA" id="ARBA00022729"/>
    </source>
</evidence>
<comment type="caution">
    <text evidence="4">The sequence shown here is derived from an EMBL/GenBank/DDBJ whole genome shotgun (WGS) entry which is preliminary data.</text>
</comment>
<evidence type="ECO:0000313" key="5">
    <source>
        <dbReference type="Proteomes" id="UP001497382"/>
    </source>
</evidence>
<dbReference type="PANTHER" id="PTHR45842">
    <property type="entry name" value="SYNAPTIC ADHESION-LIKE MOLECULE SALM"/>
    <property type="match status" value="1"/>
</dbReference>
<gene>
    <name evidence="4" type="ORF">LARSCL_LOCUS20845</name>
</gene>
<feature type="transmembrane region" description="Helical" evidence="3">
    <location>
        <begin position="9"/>
        <end position="29"/>
    </location>
</feature>
<sequence>METIHTEEFVIYLYFTVILFFCTTVSRAGDPCPPKSELGTCTCNYVRIPTLHETTLAPIPLRTSTIKPEVDRDLASLTPAHKSTAEEGKNGSLYTEITCKGSKTITSLEEIIRFALHRKLVDKLVLSSVPALKEHSLVRLPARWLQNTRIRQFEIRDTVLSGDFLWYGTPFDGQANTMLWISAYRCSLYGSLSYEDAGTVHTKGLNQMPHMEGVDFSLNHLTIIRGSAFRTPPANLSTILLSRNSLQTIEASSFQYVIYLRCIDLSHNLLEIVTRNIFASPARYLEKIDLSWNFLKSLTQDFFVNMPSLKIVDVSKNFLYTMPDKPWAAVWKQLTFLDLSGNFIDCDCNLLWLLSILSPAAKNATTTPAPTPLPGQIIRGSCFQNSQMPGYYSAEHNLIHLTRDQLTC</sequence>
<keyword evidence="3" id="KW-0472">Membrane</keyword>
<evidence type="ECO:0000313" key="4">
    <source>
        <dbReference type="EMBL" id="CAL1298455.1"/>
    </source>
</evidence>
<reference evidence="4 5" key="1">
    <citation type="submission" date="2024-04" db="EMBL/GenBank/DDBJ databases">
        <authorList>
            <person name="Rising A."/>
            <person name="Reimegard J."/>
            <person name="Sonavane S."/>
            <person name="Akerstrom W."/>
            <person name="Nylinder S."/>
            <person name="Hedman E."/>
            <person name="Kallberg Y."/>
        </authorList>
    </citation>
    <scope>NUCLEOTIDE SEQUENCE [LARGE SCALE GENOMIC DNA]</scope>
</reference>
<dbReference type="PANTHER" id="PTHR45842:SF12">
    <property type="entry name" value="KEKKON 5, ISOFORM A"/>
    <property type="match status" value="1"/>
</dbReference>
<protein>
    <submittedName>
        <fullName evidence="4">Uncharacterized protein</fullName>
    </submittedName>
</protein>
<dbReference type="InterPro" id="IPR032675">
    <property type="entry name" value="LRR_dom_sf"/>
</dbReference>
<keyword evidence="3" id="KW-1133">Transmembrane helix</keyword>
<accession>A0AAV2BRV8</accession>
<dbReference type="InterPro" id="IPR050467">
    <property type="entry name" value="LRFN"/>
</dbReference>
<organism evidence="4 5">
    <name type="scientific">Larinioides sclopetarius</name>
    <dbReference type="NCBI Taxonomy" id="280406"/>
    <lineage>
        <taxon>Eukaryota</taxon>
        <taxon>Metazoa</taxon>
        <taxon>Ecdysozoa</taxon>
        <taxon>Arthropoda</taxon>
        <taxon>Chelicerata</taxon>
        <taxon>Arachnida</taxon>
        <taxon>Araneae</taxon>
        <taxon>Araneomorphae</taxon>
        <taxon>Entelegynae</taxon>
        <taxon>Araneoidea</taxon>
        <taxon>Araneidae</taxon>
        <taxon>Larinioides</taxon>
    </lineage>
</organism>